<accession>A0AC60W011</accession>
<dbReference type="EMBL" id="JACEMZ010000068">
    <property type="protein sequence ID" value="MBA4453063.1"/>
    <property type="molecule type" value="Genomic_DNA"/>
</dbReference>
<name>A0AC60W011_9ARCH</name>
<gene>
    <name evidence="1" type="primary">dnaJ</name>
    <name evidence="1" type="ORF">H2B03_07870</name>
</gene>
<comment type="caution">
    <text evidence="1">The sequence shown here is derived from an EMBL/GenBank/DDBJ whole genome shotgun (WGS) entry which is preliminary data.</text>
</comment>
<proteinExistence type="predicted"/>
<evidence type="ECO:0000313" key="2">
    <source>
        <dbReference type="Proteomes" id="UP000559653"/>
    </source>
</evidence>
<reference evidence="1 2" key="1">
    <citation type="journal article" date="2020" name="Appl. Environ. Microbiol.">
        <title>Genomic Characteristics of a Novel Species of Ammonia-Oxidizing Archaea from the Jiulong River Estuary.</title>
        <authorList>
            <person name="Zou D."/>
            <person name="Wan R."/>
            <person name="Han L."/>
            <person name="Xu M.N."/>
            <person name="Liu Y."/>
            <person name="Liu H."/>
            <person name="Kao S.J."/>
            <person name="Li M."/>
        </authorList>
    </citation>
    <scope>NUCLEOTIDE SEQUENCE [LARGE SCALE GENOMIC DNA]</scope>
    <source>
        <strain evidence="1">W1bin1</strain>
    </source>
</reference>
<evidence type="ECO:0000313" key="1">
    <source>
        <dbReference type="EMBL" id="MBA4453063.1"/>
    </source>
</evidence>
<sequence>MAAKRDYYEVLGVSKDTPINEIKSQYRKLALKFHPDRNKSEEAAEHFKEISEAYAVISDPEKRKIYDQHGHAGVDGRYSTDDIFQGASANFNDIFGRGGGGFDSIFESIFGRGGGFGGQQQRGSDLLYETSISLEDVLSGKKMEIDLKKNIECTTCNGSGCKPGTSQKTCNSCNGQGQVRKSRSMGFASFVTVEPCSSCRGKGSIVETPCSECKGNGKSKGTKKITFEIPPGIDNGDYTIPNEGDEIPGGINGDLIVRIRVQPHQNFKRDGADIFYDQDVSMIDATLGKEITVPILNGSDKIRIDSGSQPNTIIKLKGKGLPRLNSRGRGDQYVRVVVNIPKKLSKDQKKLLEEFQNSLE</sequence>
<dbReference type="Proteomes" id="UP000559653">
    <property type="component" value="Unassembled WGS sequence"/>
</dbReference>
<organism evidence="1 2">
    <name type="scientific">Candidatus Nitrosomaritimum aestuariumsis</name>
    <dbReference type="NCBI Taxonomy" id="3342354"/>
    <lineage>
        <taxon>Archaea</taxon>
        <taxon>Nitrososphaerota</taxon>
        <taxon>Nitrososphaeria</taxon>
        <taxon>Nitrosopumilales</taxon>
        <taxon>Nitrosopumilaceae</taxon>
        <taxon>Candidatus Nitrosomaritimum</taxon>
    </lineage>
</organism>
<protein>
    <submittedName>
        <fullName evidence="1">Molecular chaperone DnaJ</fullName>
    </submittedName>
</protein>